<dbReference type="InterPro" id="IPR058240">
    <property type="entry name" value="rSAM_sf"/>
</dbReference>
<dbReference type="GO" id="GO:0051539">
    <property type="term" value="F:4 iron, 4 sulfur cluster binding"/>
    <property type="evidence" value="ECO:0007669"/>
    <property type="project" value="InterPro"/>
</dbReference>
<sequence length="384" mass="43667">MHTIPLSAYIHLPWCVRKCPYCDFNSHTAKDNMDEKLYLKALLADIEFEAQSKDERIIETVFIGGGTPSLFSAHSIYLILEKLRNSYGFSDNVEITIEANPGTIEHDSFAAYKDAGVSRVSLGVQSFNPQQLQILGRIHDHHQANAAIEQVMSCGFNSVNIDIMHGLAKQTTQQAIEDLTIAIHHQPQHISWYQLTIEKNTLFDCHPPELPSEDCIAEIQSHGKTLLDQHQYTQYEVSAFSKPNQQCRHNLNYWRFGDYLGFGAGAHSKITINYTKIERMSRCKHPQQYMNQAGTSESIQSILIKNDAELIFEFLMNHLRISIPVTKLLFANRTGIDWQQLITASNKAIKLELIKIDDSTLELTPLGQQFLNDTLMTYLPSKKT</sequence>
<keyword evidence="6" id="KW-0411">Iron-sulfur</keyword>
<comment type="similarity">
    <text evidence="1">Belongs to the anaerobic coproporphyrinogen-III oxidase family. HemW subfamily.</text>
</comment>
<dbReference type="GO" id="GO:0004109">
    <property type="term" value="F:coproporphyrinogen oxidase activity"/>
    <property type="evidence" value="ECO:0007669"/>
    <property type="project" value="InterPro"/>
</dbReference>
<dbReference type="GO" id="GO:0006779">
    <property type="term" value="P:porphyrin-containing compound biosynthetic process"/>
    <property type="evidence" value="ECO:0007669"/>
    <property type="project" value="InterPro"/>
</dbReference>
<dbReference type="Pfam" id="PF04055">
    <property type="entry name" value="Radical_SAM"/>
    <property type="match status" value="1"/>
</dbReference>
<evidence type="ECO:0000256" key="2">
    <source>
        <dbReference type="ARBA" id="ARBA00022617"/>
    </source>
</evidence>
<dbReference type="InterPro" id="IPR010723">
    <property type="entry name" value="HemN_C"/>
</dbReference>
<dbReference type="AlphaFoldDB" id="A0A3B0Z7D8"/>
<evidence type="ECO:0000256" key="5">
    <source>
        <dbReference type="ARBA" id="ARBA00023004"/>
    </source>
</evidence>
<evidence type="ECO:0000256" key="1">
    <source>
        <dbReference type="ARBA" id="ARBA00006100"/>
    </source>
</evidence>
<keyword evidence="5" id="KW-0408">Iron</keyword>
<dbReference type="PANTHER" id="PTHR13932:SF5">
    <property type="entry name" value="RADICAL S-ADENOSYL METHIONINE DOMAIN-CONTAINING PROTEIN 1, MITOCHONDRIAL"/>
    <property type="match status" value="1"/>
</dbReference>
<keyword evidence="3" id="KW-0949">S-adenosyl-L-methionine</keyword>
<dbReference type="EMBL" id="UOFL01000111">
    <property type="protein sequence ID" value="VAW76616.1"/>
    <property type="molecule type" value="Genomic_DNA"/>
</dbReference>
<dbReference type="InterPro" id="IPR006638">
    <property type="entry name" value="Elp3/MiaA/NifB-like_rSAM"/>
</dbReference>
<dbReference type="PROSITE" id="PS51918">
    <property type="entry name" value="RADICAL_SAM"/>
    <property type="match status" value="1"/>
</dbReference>
<keyword evidence="2" id="KW-0349">Heme</keyword>
<evidence type="ECO:0000256" key="3">
    <source>
        <dbReference type="ARBA" id="ARBA00022691"/>
    </source>
</evidence>
<name>A0A3B0Z7D8_9ZZZZ</name>
<gene>
    <name evidence="9" type="ORF">MNBD_GAMMA12-1370</name>
</gene>
<reference evidence="9" key="1">
    <citation type="submission" date="2018-06" db="EMBL/GenBank/DDBJ databases">
        <authorList>
            <person name="Zhirakovskaya E."/>
        </authorList>
    </citation>
    <scope>NUCLEOTIDE SEQUENCE</scope>
</reference>
<evidence type="ECO:0000256" key="6">
    <source>
        <dbReference type="ARBA" id="ARBA00023014"/>
    </source>
</evidence>
<dbReference type="GO" id="GO:0005737">
    <property type="term" value="C:cytoplasm"/>
    <property type="evidence" value="ECO:0007669"/>
    <property type="project" value="InterPro"/>
</dbReference>
<dbReference type="NCBIfam" id="TIGR00539">
    <property type="entry name" value="hemN_rel"/>
    <property type="match status" value="1"/>
</dbReference>
<evidence type="ECO:0000259" key="8">
    <source>
        <dbReference type="PROSITE" id="PS51918"/>
    </source>
</evidence>
<evidence type="ECO:0000313" key="9">
    <source>
        <dbReference type="EMBL" id="VAW76616.1"/>
    </source>
</evidence>
<dbReference type="SFLD" id="SFLDF00562">
    <property type="entry name" value="HemN-like__clustered_with_heat"/>
    <property type="match status" value="1"/>
</dbReference>
<dbReference type="InterPro" id="IPR007197">
    <property type="entry name" value="rSAM"/>
</dbReference>
<dbReference type="PANTHER" id="PTHR13932">
    <property type="entry name" value="COPROPORPHYRINIGEN III OXIDASE"/>
    <property type="match status" value="1"/>
</dbReference>
<dbReference type="Pfam" id="PF06969">
    <property type="entry name" value="HemN_C"/>
    <property type="match status" value="1"/>
</dbReference>
<evidence type="ECO:0000256" key="7">
    <source>
        <dbReference type="ARBA" id="ARBA00023186"/>
    </source>
</evidence>
<dbReference type="SUPFAM" id="SSF102114">
    <property type="entry name" value="Radical SAM enzymes"/>
    <property type="match status" value="1"/>
</dbReference>
<dbReference type="SFLD" id="SFLDG01065">
    <property type="entry name" value="anaerobic_coproporphyrinogen-I"/>
    <property type="match status" value="1"/>
</dbReference>
<protein>
    <submittedName>
        <fullName evidence="9">Radical SAM family enzyme, similar to coproporphyrinogen III oxidase, oxygen-independent, clustered with nucleoside-triphosphatase RdgB</fullName>
    </submittedName>
</protein>
<dbReference type="Gene3D" id="3.20.20.70">
    <property type="entry name" value="Aldolase class I"/>
    <property type="match status" value="1"/>
</dbReference>
<proteinExistence type="inferred from homology"/>
<dbReference type="InterPro" id="IPR004559">
    <property type="entry name" value="HemW-like"/>
</dbReference>
<dbReference type="InterPro" id="IPR034505">
    <property type="entry name" value="Coproporphyrinogen-III_oxidase"/>
</dbReference>
<feature type="domain" description="Radical SAM core" evidence="8">
    <location>
        <begin position="1"/>
        <end position="236"/>
    </location>
</feature>
<dbReference type="SFLD" id="SFLDS00029">
    <property type="entry name" value="Radical_SAM"/>
    <property type="match status" value="1"/>
</dbReference>
<organism evidence="9">
    <name type="scientific">hydrothermal vent metagenome</name>
    <dbReference type="NCBI Taxonomy" id="652676"/>
    <lineage>
        <taxon>unclassified sequences</taxon>
        <taxon>metagenomes</taxon>
        <taxon>ecological metagenomes</taxon>
    </lineage>
</organism>
<dbReference type="GO" id="GO:0046872">
    <property type="term" value="F:metal ion binding"/>
    <property type="evidence" value="ECO:0007669"/>
    <property type="project" value="UniProtKB-KW"/>
</dbReference>
<dbReference type="SFLD" id="SFLDF00288">
    <property type="entry name" value="HemN-like__clustered_with_nucl"/>
    <property type="match status" value="1"/>
</dbReference>
<dbReference type="SMART" id="SM00729">
    <property type="entry name" value="Elp3"/>
    <property type="match status" value="1"/>
</dbReference>
<accession>A0A3B0Z7D8</accession>
<keyword evidence="4" id="KW-0479">Metal-binding</keyword>
<keyword evidence="7" id="KW-0143">Chaperone</keyword>
<dbReference type="CDD" id="cd01335">
    <property type="entry name" value="Radical_SAM"/>
    <property type="match status" value="1"/>
</dbReference>
<dbReference type="InterPro" id="IPR013785">
    <property type="entry name" value="Aldolase_TIM"/>
</dbReference>
<evidence type="ECO:0000256" key="4">
    <source>
        <dbReference type="ARBA" id="ARBA00022723"/>
    </source>
</evidence>